<comment type="subcellular location">
    <subcellularLocation>
        <location evidence="4 5">Nucleus</location>
    </subcellularLocation>
</comment>
<comment type="caution">
    <text evidence="8">The sequence shown here is derived from an EMBL/GenBank/DDBJ whole genome shotgun (WGS) entry which is preliminary data.</text>
</comment>
<evidence type="ECO:0000256" key="1">
    <source>
        <dbReference type="ARBA" id="ARBA00023125"/>
    </source>
</evidence>
<dbReference type="InterPro" id="IPR009057">
    <property type="entry name" value="Homeodomain-like_sf"/>
</dbReference>
<dbReference type="AlphaFoldDB" id="A0A1Y2CZM8"/>
<dbReference type="PROSITE" id="PS50071">
    <property type="entry name" value="HOMEOBOX_2"/>
    <property type="match status" value="2"/>
</dbReference>
<dbReference type="PANTHER" id="PTHR24324:SF9">
    <property type="entry name" value="HOMEOBOX DOMAIN-CONTAINING PROTEIN"/>
    <property type="match status" value="1"/>
</dbReference>
<evidence type="ECO:0000256" key="3">
    <source>
        <dbReference type="ARBA" id="ARBA00023242"/>
    </source>
</evidence>
<evidence type="ECO:0000313" key="9">
    <source>
        <dbReference type="Proteomes" id="UP000193642"/>
    </source>
</evidence>
<feature type="compositionally biased region" description="Low complexity" evidence="6">
    <location>
        <begin position="186"/>
        <end position="233"/>
    </location>
</feature>
<feature type="compositionally biased region" description="Polar residues" evidence="6">
    <location>
        <begin position="56"/>
        <end position="80"/>
    </location>
</feature>
<feature type="compositionally biased region" description="Basic and acidic residues" evidence="6">
    <location>
        <begin position="254"/>
        <end position="263"/>
    </location>
</feature>
<dbReference type="PANTHER" id="PTHR24324">
    <property type="entry name" value="HOMEOBOX PROTEIN HHEX"/>
    <property type="match status" value="1"/>
</dbReference>
<feature type="region of interest" description="Disordered" evidence="6">
    <location>
        <begin position="30"/>
        <end position="83"/>
    </location>
</feature>
<dbReference type="GO" id="GO:0000981">
    <property type="term" value="F:DNA-binding transcription factor activity, RNA polymerase II-specific"/>
    <property type="evidence" value="ECO:0007669"/>
    <property type="project" value="InterPro"/>
</dbReference>
<dbReference type="Pfam" id="PF00046">
    <property type="entry name" value="Homeodomain"/>
    <property type="match status" value="2"/>
</dbReference>
<protein>
    <recommendedName>
        <fullName evidence="7">Homeobox domain-containing protein</fullName>
    </recommendedName>
</protein>
<feature type="domain" description="Homeobox" evidence="7">
    <location>
        <begin position="112"/>
        <end position="172"/>
    </location>
</feature>
<dbReference type="SMART" id="SM00389">
    <property type="entry name" value="HOX"/>
    <property type="match status" value="2"/>
</dbReference>
<dbReference type="PROSITE" id="PS00027">
    <property type="entry name" value="HOMEOBOX_1"/>
    <property type="match status" value="1"/>
</dbReference>
<dbReference type="SUPFAM" id="SSF46689">
    <property type="entry name" value="Homeodomain-like"/>
    <property type="match status" value="2"/>
</dbReference>
<organism evidence="8 9">
    <name type="scientific">Rhizoclosmatium globosum</name>
    <dbReference type="NCBI Taxonomy" id="329046"/>
    <lineage>
        <taxon>Eukaryota</taxon>
        <taxon>Fungi</taxon>
        <taxon>Fungi incertae sedis</taxon>
        <taxon>Chytridiomycota</taxon>
        <taxon>Chytridiomycota incertae sedis</taxon>
        <taxon>Chytridiomycetes</taxon>
        <taxon>Chytridiales</taxon>
        <taxon>Chytriomycetaceae</taxon>
        <taxon>Rhizoclosmatium</taxon>
    </lineage>
</organism>
<dbReference type="STRING" id="329046.A0A1Y2CZM8"/>
<keyword evidence="9" id="KW-1185">Reference proteome</keyword>
<reference evidence="8 9" key="1">
    <citation type="submission" date="2016-07" db="EMBL/GenBank/DDBJ databases">
        <title>Pervasive Adenine N6-methylation of Active Genes in Fungi.</title>
        <authorList>
            <consortium name="DOE Joint Genome Institute"/>
            <person name="Mondo S.J."/>
            <person name="Dannebaum R.O."/>
            <person name="Kuo R.C."/>
            <person name="Labutti K."/>
            <person name="Haridas S."/>
            <person name="Kuo A."/>
            <person name="Salamov A."/>
            <person name="Ahrendt S.R."/>
            <person name="Lipzen A."/>
            <person name="Sullivan W."/>
            <person name="Andreopoulos W.B."/>
            <person name="Clum A."/>
            <person name="Lindquist E."/>
            <person name="Daum C."/>
            <person name="Ramamoorthy G.K."/>
            <person name="Gryganskyi A."/>
            <person name="Culley D."/>
            <person name="Magnuson J.K."/>
            <person name="James T.Y."/>
            <person name="O'Malley M.A."/>
            <person name="Stajich J.E."/>
            <person name="Spatafora J.W."/>
            <person name="Visel A."/>
            <person name="Grigoriev I.V."/>
        </authorList>
    </citation>
    <scope>NUCLEOTIDE SEQUENCE [LARGE SCALE GENOMIC DNA]</scope>
    <source>
        <strain evidence="8 9">JEL800</strain>
    </source>
</reference>
<evidence type="ECO:0000256" key="5">
    <source>
        <dbReference type="RuleBase" id="RU000682"/>
    </source>
</evidence>
<evidence type="ECO:0000313" key="8">
    <source>
        <dbReference type="EMBL" id="ORY52326.1"/>
    </source>
</evidence>
<feature type="region of interest" description="Disordered" evidence="6">
    <location>
        <begin position="97"/>
        <end position="123"/>
    </location>
</feature>
<feature type="region of interest" description="Disordered" evidence="6">
    <location>
        <begin position="166"/>
        <end position="263"/>
    </location>
</feature>
<accession>A0A1Y2CZM8</accession>
<dbReference type="InterPro" id="IPR017970">
    <property type="entry name" value="Homeobox_CS"/>
</dbReference>
<gene>
    <name evidence="8" type="ORF">BCR33DRAFT_845520</name>
</gene>
<proteinExistence type="predicted"/>
<dbReference type="Gene3D" id="1.10.10.60">
    <property type="entry name" value="Homeodomain-like"/>
    <property type="match status" value="2"/>
</dbReference>
<dbReference type="OrthoDB" id="6159439at2759"/>
<name>A0A1Y2CZM8_9FUNG</name>
<evidence type="ECO:0000256" key="4">
    <source>
        <dbReference type="PROSITE-ProRule" id="PRU00108"/>
    </source>
</evidence>
<dbReference type="InterPro" id="IPR051000">
    <property type="entry name" value="Homeobox_DNA-bind_prot"/>
</dbReference>
<keyword evidence="3 4" id="KW-0539">Nucleus</keyword>
<evidence type="ECO:0000256" key="6">
    <source>
        <dbReference type="SAM" id="MobiDB-lite"/>
    </source>
</evidence>
<feature type="DNA-binding region" description="Homeobox" evidence="4">
    <location>
        <begin position="234"/>
        <end position="293"/>
    </location>
</feature>
<dbReference type="EMBL" id="MCGO01000003">
    <property type="protein sequence ID" value="ORY52326.1"/>
    <property type="molecule type" value="Genomic_DNA"/>
</dbReference>
<dbReference type="GO" id="GO:0030154">
    <property type="term" value="P:cell differentiation"/>
    <property type="evidence" value="ECO:0007669"/>
    <property type="project" value="TreeGrafter"/>
</dbReference>
<dbReference type="GO" id="GO:0000978">
    <property type="term" value="F:RNA polymerase II cis-regulatory region sequence-specific DNA binding"/>
    <property type="evidence" value="ECO:0007669"/>
    <property type="project" value="TreeGrafter"/>
</dbReference>
<dbReference type="Proteomes" id="UP000193642">
    <property type="component" value="Unassembled WGS sequence"/>
</dbReference>
<sequence>MDASSPQSSLLPPSPHQPTAIVTLSLAELKASQPAPTAAPARDFPPFIDHHRSLTVADQPNSDKQLSQNLPSPPILQSSPNVPPLHIQRVVNSLLPTSNSAQPHQQHLPPSADPKPNHPNTQDSQTLYLEEFFKTCPKPSRNDKKSLSIQLNMDYKALQTWFQTKRSHLRRQEPRPKPLNLSQTVPTSSQISLLSTTTTTTTTSTSTSSPSPSLHPHDTPSPQQTTTPQQQQPHRPARIKPRPDQTQYLVTAFSRDRKPDRRERERMAVEVGLPVTFVTLWFQNRRSKVVRERNAAKSLEGGDGADSGFKVDGAVKGLEEVGGRLGGEVGEGGEDGEAMEVLEAAELLLKLF</sequence>
<evidence type="ECO:0000259" key="7">
    <source>
        <dbReference type="PROSITE" id="PS50071"/>
    </source>
</evidence>
<dbReference type="CDD" id="cd00086">
    <property type="entry name" value="homeodomain"/>
    <property type="match status" value="2"/>
</dbReference>
<dbReference type="InterPro" id="IPR001356">
    <property type="entry name" value="HD"/>
</dbReference>
<feature type="DNA-binding region" description="Homeobox" evidence="4">
    <location>
        <begin position="114"/>
        <end position="173"/>
    </location>
</feature>
<dbReference type="GO" id="GO:0005634">
    <property type="term" value="C:nucleus"/>
    <property type="evidence" value="ECO:0007669"/>
    <property type="project" value="UniProtKB-SubCell"/>
</dbReference>
<evidence type="ECO:0000256" key="2">
    <source>
        <dbReference type="ARBA" id="ARBA00023155"/>
    </source>
</evidence>
<keyword evidence="1 4" id="KW-0238">DNA-binding</keyword>
<keyword evidence="2 4" id="KW-0371">Homeobox</keyword>
<feature type="domain" description="Homeobox" evidence="7">
    <location>
        <begin position="232"/>
        <end position="292"/>
    </location>
</feature>